<keyword evidence="1" id="KW-0694">RNA-binding</keyword>
<dbReference type="GO" id="GO:0003723">
    <property type="term" value="F:RNA binding"/>
    <property type="evidence" value="ECO:0007669"/>
    <property type="project" value="UniProtKB-KW"/>
</dbReference>
<dbReference type="AlphaFoldDB" id="A0A1F7RME5"/>
<reference evidence="2 3" key="1">
    <citation type="journal article" date="2016" name="Nat. Commun.">
        <title>Thousands of microbial genomes shed light on interconnected biogeochemical processes in an aquifer system.</title>
        <authorList>
            <person name="Anantharaman K."/>
            <person name="Brown C.T."/>
            <person name="Hug L.A."/>
            <person name="Sharon I."/>
            <person name="Castelle C.J."/>
            <person name="Probst A.J."/>
            <person name="Thomas B.C."/>
            <person name="Singh A."/>
            <person name="Wilkins M.J."/>
            <person name="Karaoz U."/>
            <person name="Brodie E.L."/>
            <person name="Williams K.H."/>
            <person name="Hubbard S.S."/>
            <person name="Banfield J.F."/>
        </authorList>
    </citation>
    <scope>NUCLEOTIDE SEQUENCE [LARGE SCALE GENOMIC DNA]</scope>
</reference>
<dbReference type="PROSITE" id="PS50889">
    <property type="entry name" value="S4"/>
    <property type="match status" value="1"/>
</dbReference>
<protein>
    <submittedName>
        <fullName evidence="2">Uncharacterized protein</fullName>
    </submittedName>
</protein>
<organism evidence="2 3">
    <name type="scientific">Candidatus Schekmanbacteria bacterium RBG_16_38_10</name>
    <dbReference type="NCBI Taxonomy" id="1817879"/>
    <lineage>
        <taxon>Bacteria</taxon>
        <taxon>Candidatus Schekmaniibacteriota</taxon>
    </lineage>
</organism>
<evidence type="ECO:0000313" key="2">
    <source>
        <dbReference type="EMBL" id="OGL42729.1"/>
    </source>
</evidence>
<dbReference type="Proteomes" id="UP000178797">
    <property type="component" value="Unassembled WGS sequence"/>
</dbReference>
<accession>A0A1F7RME5</accession>
<name>A0A1F7RME5_9BACT</name>
<comment type="caution">
    <text evidence="2">The sequence shown here is derived from an EMBL/GenBank/DDBJ whole genome shotgun (WGS) entry which is preliminary data.</text>
</comment>
<gene>
    <name evidence="2" type="ORF">A2W05_09855</name>
</gene>
<evidence type="ECO:0000256" key="1">
    <source>
        <dbReference type="PROSITE-ProRule" id="PRU00182"/>
    </source>
</evidence>
<dbReference type="EMBL" id="MGDE01000258">
    <property type="protein sequence ID" value="OGL42729.1"/>
    <property type="molecule type" value="Genomic_DNA"/>
</dbReference>
<proteinExistence type="predicted"/>
<sequence>MKNILKYISIFLIISYCFTYCSSHSNGEKISDKEKIVAVIDKDKISIEDIKKNIEILPEEYKSIYFNIPDHILLLYLLQQPFQWRKNLGQRKNCSCN</sequence>
<evidence type="ECO:0000313" key="3">
    <source>
        <dbReference type="Proteomes" id="UP000178797"/>
    </source>
</evidence>